<proteinExistence type="predicted"/>
<protein>
    <submittedName>
        <fullName evidence="3">Uncharacterized protein</fullName>
    </submittedName>
</protein>
<comment type="caution">
    <text evidence="3">The sequence shown here is derived from an EMBL/GenBank/DDBJ whole genome shotgun (WGS) entry which is preliminary data.</text>
</comment>
<dbReference type="EMBL" id="DUZY01000129">
    <property type="protein sequence ID" value="DAD49420.1"/>
    <property type="molecule type" value="Genomic_DNA"/>
</dbReference>
<reference evidence="3 4" key="1">
    <citation type="journal article" date="2020" name="Mol. Biol. Evol.">
        <title>Distinct Expression and Methylation Patterns for Genes with Different Fates following a Single Whole-Genome Duplication in Flowering Plants.</title>
        <authorList>
            <person name="Shi T."/>
            <person name="Rahmani R.S."/>
            <person name="Gugger P.F."/>
            <person name="Wang M."/>
            <person name="Li H."/>
            <person name="Zhang Y."/>
            <person name="Li Z."/>
            <person name="Wang Q."/>
            <person name="Van de Peer Y."/>
            <person name="Marchal K."/>
            <person name="Chen J."/>
        </authorList>
    </citation>
    <scope>NUCLEOTIDE SEQUENCE [LARGE SCALE GENOMIC DNA]</scope>
    <source>
        <tissue evidence="3">Leaf</tissue>
    </source>
</reference>
<sequence>MRISATKLATTTPPTNMASSPNTSHSTPIPAPLNAFDLFQCAILAVAGGGNASVKLWDTATWKLLPKERRNRKKVVEE</sequence>
<evidence type="ECO:0000313" key="4">
    <source>
        <dbReference type="Proteomes" id="UP000607653"/>
    </source>
</evidence>
<evidence type="ECO:0000313" key="3">
    <source>
        <dbReference type="EMBL" id="DAD49420.1"/>
    </source>
</evidence>
<feature type="region of interest" description="Disordered" evidence="1">
    <location>
        <begin position="1"/>
        <end position="26"/>
    </location>
</feature>
<keyword evidence="4" id="KW-1185">Reference proteome</keyword>
<name>A0A822ZY07_NELNU</name>
<gene>
    <name evidence="2" type="ORF">HUJ06_025475</name>
    <name evidence="3" type="ORF">HUJ06_031859</name>
</gene>
<dbReference type="EMBL" id="DUZY01000001">
    <property type="protein sequence ID" value="DAD24012.1"/>
    <property type="molecule type" value="Genomic_DNA"/>
</dbReference>
<dbReference type="AlphaFoldDB" id="A0A822ZY07"/>
<evidence type="ECO:0000313" key="2">
    <source>
        <dbReference type="EMBL" id="DAD24012.1"/>
    </source>
</evidence>
<organism evidence="3 4">
    <name type="scientific">Nelumbo nucifera</name>
    <name type="common">Sacred lotus</name>
    <dbReference type="NCBI Taxonomy" id="4432"/>
    <lineage>
        <taxon>Eukaryota</taxon>
        <taxon>Viridiplantae</taxon>
        <taxon>Streptophyta</taxon>
        <taxon>Embryophyta</taxon>
        <taxon>Tracheophyta</taxon>
        <taxon>Spermatophyta</taxon>
        <taxon>Magnoliopsida</taxon>
        <taxon>Proteales</taxon>
        <taxon>Nelumbonaceae</taxon>
        <taxon>Nelumbo</taxon>
    </lineage>
</organism>
<accession>A0A822ZY07</accession>
<evidence type="ECO:0000256" key="1">
    <source>
        <dbReference type="SAM" id="MobiDB-lite"/>
    </source>
</evidence>
<dbReference type="Proteomes" id="UP000607653">
    <property type="component" value="Unassembled WGS sequence"/>
</dbReference>
<feature type="compositionally biased region" description="Polar residues" evidence="1">
    <location>
        <begin position="7"/>
        <end position="26"/>
    </location>
</feature>